<protein>
    <recommendedName>
        <fullName evidence="10">YihY/virulence factor BrkB family protein</fullName>
    </recommendedName>
</protein>
<comment type="subcellular location">
    <subcellularLocation>
        <location evidence="1">Cell membrane</location>
        <topology evidence="1">Multi-pass membrane protein</topology>
    </subcellularLocation>
</comment>
<feature type="region of interest" description="Disordered" evidence="6">
    <location>
        <begin position="362"/>
        <end position="381"/>
    </location>
</feature>
<gene>
    <name evidence="8" type="ORF">IFM12276_25200</name>
</gene>
<keyword evidence="9" id="KW-1185">Reference proteome</keyword>
<evidence type="ECO:0008006" key="10">
    <source>
        <dbReference type="Google" id="ProtNLM"/>
    </source>
</evidence>
<feature type="transmembrane region" description="Helical" evidence="7">
    <location>
        <begin position="155"/>
        <end position="178"/>
    </location>
</feature>
<feature type="transmembrane region" description="Helical" evidence="7">
    <location>
        <begin position="199"/>
        <end position="224"/>
    </location>
</feature>
<keyword evidence="4 7" id="KW-1133">Transmembrane helix</keyword>
<evidence type="ECO:0000256" key="5">
    <source>
        <dbReference type="ARBA" id="ARBA00023136"/>
    </source>
</evidence>
<feature type="transmembrane region" description="Helical" evidence="7">
    <location>
        <begin position="275"/>
        <end position="299"/>
    </location>
</feature>
<accession>A0ABN6U2J8</accession>
<reference evidence="8 9" key="1">
    <citation type="submission" date="2022-11" db="EMBL/GenBank/DDBJ databases">
        <title>Genome Sequencing of Nocardia sp. ON39_IFM12276 and assembly.</title>
        <authorList>
            <person name="Shimojima M."/>
            <person name="Toyokawa M."/>
            <person name="Uesaka K."/>
        </authorList>
    </citation>
    <scope>NUCLEOTIDE SEQUENCE [LARGE SCALE GENOMIC DNA]</scope>
    <source>
        <strain evidence="8 9">IFM 12276</strain>
    </source>
</reference>
<keyword evidence="3 7" id="KW-0812">Transmembrane</keyword>
<organism evidence="8 9">
    <name type="scientific">Nocardia sputorum</name>
    <dbReference type="NCBI Taxonomy" id="2984338"/>
    <lineage>
        <taxon>Bacteria</taxon>
        <taxon>Bacillati</taxon>
        <taxon>Actinomycetota</taxon>
        <taxon>Actinomycetes</taxon>
        <taxon>Mycobacteriales</taxon>
        <taxon>Nocardiaceae</taxon>
        <taxon>Nocardia</taxon>
    </lineage>
</organism>
<evidence type="ECO:0000313" key="8">
    <source>
        <dbReference type="EMBL" id="BDT99491.1"/>
    </source>
</evidence>
<dbReference type="NCBIfam" id="TIGR00765">
    <property type="entry name" value="yihY_not_rbn"/>
    <property type="match status" value="1"/>
</dbReference>
<evidence type="ECO:0000256" key="7">
    <source>
        <dbReference type="SAM" id="Phobius"/>
    </source>
</evidence>
<evidence type="ECO:0000256" key="4">
    <source>
        <dbReference type="ARBA" id="ARBA00022989"/>
    </source>
</evidence>
<keyword evidence="2" id="KW-1003">Cell membrane</keyword>
<dbReference type="PANTHER" id="PTHR30213:SF0">
    <property type="entry name" value="UPF0761 MEMBRANE PROTEIN YIHY"/>
    <property type="match status" value="1"/>
</dbReference>
<proteinExistence type="predicted"/>
<feature type="transmembrane region" description="Helical" evidence="7">
    <location>
        <begin position="244"/>
        <end position="263"/>
    </location>
</feature>
<name>A0ABN6U2J8_9NOCA</name>
<evidence type="ECO:0000256" key="1">
    <source>
        <dbReference type="ARBA" id="ARBA00004651"/>
    </source>
</evidence>
<feature type="transmembrane region" description="Helical" evidence="7">
    <location>
        <begin position="311"/>
        <end position="332"/>
    </location>
</feature>
<dbReference type="Pfam" id="PF03631">
    <property type="entry name" value="Virul_fac_BrkB"/>
    <property type="match status" value="1"/>
</dbReference>
<evidence type="ECO:0000256" key="2">
    <source>
        <dbReference type="ARBA" id="ARBA00022475"/>
    </source>
</evidence>
<feature type="transmembrane region" description="Helical" evidence="7">
    <location>
        <begin position="95"/>
        <end position="117"/>
    </location>
</feature>
<evidence type="ECO:0000256" key="3">
    <source>
        <dbReference type="ARBA" id="ARBA00022692"/>
    </source>
</evidence>
<sequence length="381" mass="40482">MPGVEIETDVSERGKPMTTERGEGKRHEDQRADLANTHDHLGPPIGATDTGARPDLDSDEPDSPADLSKSSLLAVVKRASKEFQRDNLTDLAAALTYYAVLSIVPGLIVMVSLLGLLGPTATDELVDQAQQIAPGSSADFVRTLVDQAQANKHGAGWGAILGLAVALWSASGYVAAFMRASNVVYGIGEGRPIWKTTPIRLGVTIVAVILLVVSAAIVVASGPVAQQIGDLLGLGATTVTIWNIAKWPVLFVLVSVLLAILFWASPNARQGGIKWISPGGVIAVLIWLVISVLFAVYIANFSSYDKTYGSLAGVVIFLVWLWLTNIALLLGAEINAELDHGKAIAEGLPEELQPFAVPRDTRKLDDADKEAVRAAESARRE</sequence>
<evidence type="ECO:0000256" key="6">
    <source>
        <dbReference type="SAM" id="MobiDB-lite"/>
    </source>
</evidence>
<keyword evidence="5 7" id="KW-0472">Membrane</keyword>
<dbReference type="PANTHER" id="PTHR30213">
    <property type="entry name" value="INNER MEMBRANE PROTEIN YHJD"/>
    <property type="match status" value="1"/>
</dbReference>
<evidence type="ECO:0000313" key="9">
    <source>
        <dbReference type="Proteomes" id="UP001317870"/>
    </source>
</evidence>
<feature type="compositionally biased region" description="Basic and acidic residues" evidence="6">
    <location>
        <begin position="10"/>
        <end position="41"/>
    </location>
</feature>
<feature type="region of interest" description="Disordered" evidence="6">
    <location>
        <begin position="1"/>
        <end position="67"/>
    </location>
</feature>
<dbReference type="EMBL" id="AP026978">
    <property type="protein sequence ID" value="BDT99491.1"/>
    <property type="molecule type" value="Genomic_DNA"/>
</dbReference>
<dbReference type="InterPro" id="IPR017039">
    <property type="entry name" value="Virul_fac_BrkB"/>
</dbReference>
<dbReference type="Proteomes" id="UP001317870">
    <property type="component" value="Chromosome"/>
</dbReference>